<dbReference type="SUPFAM" id="SSF52738">
    <property type="entry name" value="Methylesterase CheB, C-terminal domain"/>
    <property type="match status" value="1"/>
</dbReference>
<accession>K9W1F0</accession>
<evidence type="ECO:0000313" key="8">
    <source>
        <dbReference type="Proteomes" id="UP000010472"/>
    </source>
</evidence>
<dbReference type="GO" id="GO:0000156">
    <property type="term" value="F:phosphorelay response regulator activity"/>
    <property type="evidence" value="ECO:0007669"/>
    <property type="project" value="InterPro"/>
</dbReference>
<dbReference type="Proteomes" id="UP000010472">
    <property type="component" value="Chromosome"/>
</dbReference>
<dbReference type="PANTHER" id="PTHR42872">
    <property type="entry name" value="PROTEIN-GLUTAMATE METHYLESTERASE/PROTEIN-GLUTAMINE GLUTAMINASE"/>
    <property type="match status" value="1"/>
</dbReference>
<dbReference type="GO" id="GO:0005737">
    <property type="term" value="C:cytoplasm"/>
    <property type="evidence" value="ECO:0007669"/>
    <property type="project" value="InterPro"/>
</dbReference>
<dbReference type="EC" id="3.1.1.61" evidence="2"/>
<keyword evidence="1 4" id="KW-0378">Hydrolase</keyword>
<dbReference type="GO" id="GO:0006935">
    <property type="term" value="P:chemotaxis"/>
    <property type="evidence" value="ECO:0007669"/>
    <property type="project" value="UniProtKB-UniRule"/>
</dbReference>
<evidence type="ECO:0000259" key="6">
    <source>
        <dbReference type="PROSITE" id="PS50122"/>
    </source>
</evidence>
<dbReference type="InterPro" id="IPR011247">
    <property type="entry name" value="Chemotax_prot-Glu_Me-esterase"/>
</dbReference>
<protein>
    <recommendedName>
        <fullName evidence="2">protein-glutamate methylesterase</fullName>
        <ecNumber evidence="2">3.1.1.61</ecNumber>
    </recommendedName>
</protein>
<dbReference type="GO" id="GO:0008984">
    <property type="term" value="F:protein-glutamate methylesterase activity"/>
    <property type="evidence" value="ECO:0007669"/>
    <property type="project" value="UniProtKB-EC"/>
</dbReference>
<evidence type="ECO:0000256" key="2">
    <source>
        <dbReference type="ARBA" id="ARBA00039140"/>
    </source>
</evidence>
<dbReference type="CDD" id="cd16433">
    <property type="entry name" value="CheB"/>
    <property type="match status" value="1"/>
</dbReference>
<dbReference type="Gene3D" id="3.40.50.180">
    <property type="entry name" value="Methylesterase CheB, C-terminal domain"/>
    <property type="match status" value="1"/>
</dbReference>
<name>K9W1F0_9CYAN</name>
<feature type="active site" evidence="4">
    <location>
        <position position="12"/>
    </location>
</feature>
<dbReference type="OrthoDB" id="9793421at2"/>
<proteinExistence type="predicted"/>
<dbReference type="InterPro" id="IPR000673">
    <property type="entry name" value="Sig_transdc_resp-reg_Me-estase"/>
</dbReference>
<dbReference type="EMBL" id="CP003620">
    <property type="protein sequence ID" value="AFZ14203.1"/>
    <property type="molecule type" value="Genomic_DNA"/>
</dbReference>
<feature type="domain" description="CheB-type methylesterase" evidence="6">
    <location>
        <begin position="1"/>
        <end position="189"/>
    </location>
</feature>
<dbReference type="PANTHER" id="PTHR42872:SF6">
    <property type="entry name" value="PROTEIN-GLUTAMATE METHYLESTERASE_PROTEIN-GLUTAMINE GLUTAMINASE"/>
    <property type="match status" value="1"/>
</dbReference>
<evidence type="ECO:0000256" key="3">
    <source>
        <dbReference type="ARBA" id="ARBA00048267"/>
    </source>
</evidence>
<evidence type="ECO:0000313" key="7">
    <source>
        <dbReference type="EMBL" id="AFZ14203.1"/>
    </source>
</evidence>
<feature type="region of interest" description="Disordered" evidence="5">
    <location>
        <begin position="291"/>
        <end position="312"/>
    </location>
</feature>
<dbReference type="KEGG" id="cep:Cri9333_3375"/>
<gene>
    <name evidence="7" type="ORF">Cri9333_3375</name>
</gene>
<evidence type="ECO:0000256" key="4">
    <source>
        <dbReference type="PROSITE-ProRule" id="PRU00050"/>
    </source>
</evidence>
<dbReference type="PATRIC" id="fig|1173022.3.peg.3645"/>
<evidence type="ECO:0000256" key="1">
    <source>
        <dbReference type="ARBA" id="ARBA00022801"/>
    </source>
</evidence>
<dbReference type="PROSITE" id="PS50122">
    <property type="entry name" value="CHEB"/>
    <property type="match status" value="1"/>
</dbReference>
<organism evidence="7 8">
    <name type="scientific">Crinalium epipsammum PCC 9333</name>
    <dbReference type="NCBI Taxonomy" id="1173022"/>
    <lineage>
        <taxon>Bacteria</taxon>
        <taxon>Bacillati</taxon>
        <taxon>Cyanobacteriota</taxon>
        <taxon>Cyanophyceae</taxon>
        <taxon>Gomontiellales</taxon>
        <taxon>Gomontiellaceae</taxon>
        <taxon>Crinalium</taxon>
    </lineage>
</organism>
<reference evidence="7 8" key="1">
    <citation type="submission" date="2012-06" db="EMBL/GenBank/DDBJ databases">
        <title>Finished chromosome of genome of Crinalium epipsammum PCC 9333.</title>
        <authorList>
            <consortium name="US DOE Joint Genome Institute"/>
            <person name="Gugger M."/>
            <person name="Coursin T."/>
            <person name="Rippka R."/>
            <person name="Tandeau De Marsac N."/>
            <person name="Huntemann M."/>
            <person name="Wei C.-L."/>
            <person name="Han J."/>
            <person name="Detter J.C."/>
            <person name="Han C."/>
            <person name="Tapia R."/>
            <person name="Davenport K."/>
            <person name="Daligault H."/>
            <person name="Erkkila T."/>
            <person name="Gu W."/>
            <person name="Munk A.C.C."/>
            <person name="Teshima H."/>
            <person name="Xu Y."/>
            <person name="Chain P."/>
            <person name="Chen A."/>
            <person name="Krypides N."/>
            <person name="Mavromatis K."/>
            <person name="Markowitz V."/>
            <person name="Szeto E."/>
            <person name="Ivanova N."/>
            <person name="Mikhailova N."/>
            <person name="Ovchinnikova G."/>
            <person name="Pagani I."/>
            <person name="Pati A."/>
            <person name="Goodwin L."/>
            <person name="Peters L."/>
            <person name="Pitluck S."/>
            <person name="Woyke T."/>
            <person name="Kerfeld C."/>
        </authorList>
    </citation>
    <scope>NUCLEOTIDE SEQUENCE [LARGE SCALE GENOMIC DNA]</scope>
    <source>
        <strain evidence="7 8">PCC 9333</strain>
    </source>
</reference>
<feature type="active site" evidence="4">
    <location>
        <position position="131"/>
    </location>
</feature>
<dbReference type="HOGENOM" id="CLU_000445_51_1_3"/>
<comment type="catalytic activity">
    <reaction evidence="3">
        <text>[protein]-L-glutamate 5-O-methyl ester + H2O = L-glutamyl-[protein] + methanol + H(+)</text>
        <dbReference type="Rhea" id="RHEA:23236"/>
        <dbReference type="Rhea" id="RHEA-COMP:10208"/>
        <dbReference type="Rhea" id="RHEA-COMP:10311"/>
        <dbReference type="ChEBI" id="CHEBI:15377"/>
        <dbReference type="ChEBI" id="CHEBI:15378"/>
        <dbReference type="ChEBI" id="CHEBI:17790"/>
        <dbReference type="ChEBI" id="CHEBI:29973"/>
        <dbReference type="ChEBI" id="CHEBI:82795"/>
        <dbReference type="EC" id="3.1.1.61"/>
    </reaction>
</comment>
<dbReference type="STRING" id="1173022.Cri9333_3375"/>
<keyword evidence="8" id="KW-1185">Reference proteome</keyword>
<dbReference type="eggNOG" id="COG2201">
    <property type="taxonomic scope" value="Bacteria"/>
</dbReference>
<dbReference type="PIRSF" id="PIRSF036461">
    <property type="entry name" value="Chmtx_methlestr"/>
    <property type="match status" value="1"/>
</dbReference>
<dbReference type="Pfam" id="PF01339">
    <property type="entry name" value="CheB_methylest"/>
    <property type="match status" value="1"/>
</dbReference>
<keyword evidence="4" id="KW-0145">Chemotaxis</keyword>
<dbReference type="InterPro" id="IPR035909">
    <property type="entry name" value="CheB_C"/>
</dbReference>
<dbReference type="RefSeq" id="WP_015204309.1">
    <property type="nucleotide sequence ID" value="NC_019753.1"/>
</dbReference>
<evidence type="ECO:0000256" key="5">
    <source>
        <dbReference type="SAM" id="MobiDB-lite"/>
    </source>
</evidence>
<feature type="active site" evidence="4">
    <location>
        <position position="39"/>
    </location>
</feature>
<sequence>MSDYKIIVIGASAGGVEALIALVKQLPPDLPAAIFIVLHIPPHGTSVLPTILSRAGKLKAVHPQDGQVIKPGQIYIAPPNNHLLIKRGYITLACGPKENGHRPAVDPLFRTAARVYGANVIGVILSGSLDDGTAGLMAVKMRGGVAIVQNPKEAMFSGMPTSAVENVEVDYIMPLSGIPSLLAELVNQPVTKEEQPMPDEMEIESDIAELEINAVHKHDRPGNPSGFACPACGGSLWEIQEGHLLRFRCRTGHAYSSGTLLAEQSEALEEALWIALRALEESSALAAKLADKARDRQHNKSAERFDEQSQDAQKRANVIREALLNDSQPKGLNHRYGNGQLDKI</sequence>
<feature type="compositionally biased region" description="Basic and acidic residues" evidence="5">
    <location>
        <begin position="291"/>
        <end position="307"/>
    </location>
</feature>
<dbReference type="AlphaFoldDB" id="K9W1F0"/>